<dbReference type="Proteomes" id="UP000315471">
    <property type="component" value="Unassembled WGS sequence"/>
</dbReference>
<dbReference type="OrthoDB" id="3540923at2"/>
<organism evidence="2 3">
    <name type="scientific">Novipirellula aureliae</name>
    <dbReference type="NCBI Taxonomy" id="2527966"/>
    <lineage>
        <taxon>Bacteria</taxon>
        <taxon>Pseudomonadati</taxon>
        <taxon>Planctomycetota</taxon>
        <taxon>Planctomycetia</taxon>
        <taxon>Pirellulales</taxon>
        <taxon>Pirellulaceae</taxon>
        <taxon>Novipirellula</taxon>
    </lineage>
</organism>
<proteinExistence type="predicted"/>
<keyword evidence="3" id="KW-1185">Reference proteome</keyword>
<evidence type="ECO:0000313" key="2">
    <source>
        <dbReference type="EMBL" id="TWU44157.1"/>
    </source>
</evidence>
<dbReference type="EMBL" id="SJPY01000002">
    <property type="protein sequence ID" value="TWU44157.1"/>
    <property type="molecule type" value="Genomic_DNA"/>
</dbReference>
<evidence type="ECO:0000256" key="1">
    <source>
        <dbReference type="SAM" id="Coils"/>
    </source>
</evidence>
<protein>
    <submittedName>
        <fullName evidence="2">Uncharacterized protein</fullName>
    </submittedName>
</protein>
<dbReference type="RefSeq" id="WP_146599169.1">
    <property type="nucleotide sequence ID" value="NZ_SJPY01000002.1"/>
</dbReference>
<feature type="coiled-coil region" evidence="1">
    <location>
        <begin position="208"/>
        <end position="235"/>
    </location>
</feature>
<sequence>MLNDFNERLAIAKANLRQKDKLDSMLRSAQHSLAESRRKREQLKDILTKEQADVDALEGLSVTGLFYAMLGSKEQRLEKERQELVAAKLKYDQVAGTVEDLSDDVKRLQEARSNLGDADSRYQRVLAEKAEYLTTNESDVARKLIELTQQIADLTADQKELDEAAVAGQSALRSVNEIQSTLASAANWGTLDMFGGGMLTTMAKHSRMDAAKNQARIAQRKLLRFEEELADADERLQVSLEIDGFSKFADYFFDGLIADWIVQSKINKAKTECSTTISRVKAAIRKCQRRLESVESEIESLTESKRELIETA</sequence>
<reference evidence="2 3" key="1">
    <citation type="submission" date="2019-02" db="EMBL/GenBank/DDBJ databases">
        <title>Deep-cultivation of Planctomycetes and their phenomic and genomic characterization uncovers novel biology.</title>
        <authorList>
            <person name="Wiegand S."/>
            <person name="Jogler M."/>
            <person name="Boedeker C."/>
            <person name="Pinto D."/>
            <person name="Vollmers J."/>
            <person name="Rivas-Marin E."/>
            <person name="Kohn T."/>
            <person name="Peeters S.H."/>
            <person name="Heuer A."/>
            <person name="Rast P."/>
            <person name="Oberbeckmann S."/>
            <person name="Bunk B."/>
            <person name="Jeske O."/>
            <person name="Meyerdierks A."/>
            <person name="Storesund J.E."/>
            <person name="Kallscheuer N."/>
            <person name="Luecker S."/>
            <person name="Lage O.M."/>
            <person name="Pohl T."/>
            <person name="Merkel B.J."/>
            <person name="Hornburger P."/>
            <person name="Mueller R.-W."/>
            <person name="Bruemmer F."/>
            <person name="Labrenz M."/>
            <person name="Spormann A.M."/>
            <person name="Op Den Camp H."/>
            <person name="Overmann J."/>
            <person name="Amann R."/>
            <person name="Jetten M.S.M."/>
            <person name="Mascher T."/>
            <person name="Medema M.H."/>
            <person name="Devos D.P."/>
            <person name="Kaster A.-K."/>
            <person name="Ovreas L."/>
            <person name="Rohde M."/>
            <person name="Galperin M.Y."/>
            <person name="Jogler C."/>
        </authorList>
    </citation>
    <scope>NUCLEOTIDE SEQUENCE [LARGE SCALE GENOMIC DNA]</scope>
    <source>
        <strain evidence="2 3">Q31b</strain>
    </source>
</reference>
<evidence type="ECO:0000313" key="3">
    <source>
        <dbReference type="Proteomes" id="UP000315471"/>
    </source>
</evidence>
<name>A0A5C6E853_9BACT</name>
<feature type="coiled-coil region" evidence="1">
    <location>
        <begin position="277"/>
        <end position="311"/>
    </location>
</feature>
<accession>A0A5C6E853</accession>
<keyword evidence="1" id="KW-0175">Coiled coil</keyword>
<comment type="caution">
    <text evidence="2">The sequence shown here is derived from an EMBL/GenBank/DDBJ whole genome shotgun (WGS) entry which is preliminary data.</text>
</comment>
<feature type="coiled-coil region" evidence="1">
    <location>
        <begin position="2"/>
        <end position="164"/>
    </location>
</feature>
<gene>
    <name evidence="2" type="ORF">Q31b_16930</name>
</gene>
<dbReference type="AlphaFoldDB" id="A0A5C6E853"/>